<comment type="caution">
    <text evidence="2">The sequence shown here is derived from an EMBL/GenBank/DDBJ whole genome shotgun (WGS) entry which is preliminary data.</text>
</comment>
<proteinExistence type="predicted"/>
<reference evidence="2" key="1">
    <citation type="submission" date="2021-09" db="EMBL/GenBank/DDBJ databases">
        <authorList>
            <person name="Martin H S."/>
        </authorList>
    </citation>
    <scope>NUCLEOTIDE SEQUENCE</scope>
</reference>
<evidence type="ECO:0000256" key="1">
    <source>
        <dbReference type="SAM" id="MobiDB-lite"/>
    </source>
</evidence>
<dbReference type="Proteomes" id="UP000789524">
    <property type="component" value="Unassembled WGS sequence"/>
</dbReference>
<feature type="region of interest" description="Disordered" evidence="1">
    <location>
        <begin position="1"/>
        <end position="63"/>
    </location>
</feature>
<sequence>MTVVIVSGGGIERRPRPAGDRPGGGGRRGERGGEGAGRAERRSHHQACRLPPRPPPVPVTRHVSSPRVVPRLTAHHVVLVPLCLARFPTNP</sequence>
<dbReference type="AlphaFoldDB" id="A0A8J2W906"/>
<evidence type="ECO:0000313" key="3">
    <source>
        <dbReference type="Proteomes" id="UP000789524"/>
    </source>
</evidence>
<evidence type="ECO:0000313" key="2">
    <source>
        <dbReference type="EMBL" id="CAG9579592.1"/>
    </source>
</evidence>
<dbReference type="EMBL" id="CAKASE010000079">
    <property type="protein sequence ID" value="CAG9579592.1"/>
    <property type="molecule type" value="Genomic_DNA"/>
</dbReference>
<name>A0A8J2W906_9NEOP</name>
<keyword evidence="3" id="KW-1185">Reference proteome</keyword>
<accession>A0A8J2W906</accession>
<organism evidence="2 3">
    <name type="scientific">Danaus chrysippus</name>
    <name type="common">African queen</name>
    <dbReference type="NCBI Taxonomy" id="151541"/>
    <lineage>
        <taxon>Eukaryota</taxon>
        <taxon>Metazoa</taxon>
        <taxon>Ecdysozoa</taxon>
        <taxon>Arthropoda</taxon>
        <taxon>Hexapoda</taxon>
        <taxon>Insecta</taxon>
        <taxon>Pterygota</taxon>
        <taxon>Neoptera</taxon>
        <taxon>Endopterygota</taxon>
        <taxon>Lepidoptera</taxon>
        <taxon>Glossata</taxon>
        <taxon>Ditrysia</taxon>
        <taxon>Papilionoidea</taxon>
        <taxon>Nymphalidae</taxon>
        <taxon>Danainae</taxon>
        <taxon>Danaini</taxon>
        <taxon>Danaina</taxon>
        <taxon>Danaus</taxon>
        <taxon>Anosia</taxon>
    </lineage>
</organism>
<gene>
    <name evidence="2" type="ORF">DCHRY22_LOCUS13199</name>
</gene>
<feature type="compositionally biased region" description="Basic and acidic residues" evidence="1">
    <location>
        <begin position="27"/>
        <end position="40"/>
    </location>
</feature>
<protein>
    <submittedName>
        <fullName evidence="2">(African queen) hypothetical protein</fullName>
    </submittedName>
</protein>